<dbReference type="Proteomes" id="UP000017559">
    <property type="component" value="Unassembled WGS sequence"/>
</dbReference>
<evidence type="ECO:0000313" key="1">
    <source>
        <dbReference type="EMBL" id="ESK81769.1"/>
    </source>
</evidence>
<protein>
    <submittedName>
        <fullName evidence="1">Uncharacterized protein</fullName>
    </submittedName>
</protein>
<evidence type="ECO:0000313" key="2">
    <source>
        <dbReference type="Proteomes" id="UP000017559"/>
    </source>
</evidence>
<dbReference type="KEGG" id="mrr:Moror_16725"/>
<dbReference type="HOGENOM" id="CLU_076259_1_0_1"/>
<name>V2XQP1_MONRO</name>
<proteinExistence type="predicted"/>
<accession>V2XQP1</accession>
<sequence>VTGADSIIRHTALVPFMDLEKMSTDVLLSVSNFLPLEMSTLEHNVHFFSSQYELTYKQFKEASQIRLSKLELADKLMADAEVVPSPQETVAGPSNASSQVAE</sequence>
<dbReference type="EMBL" id="AWSO01002252">
    <property type="protein sequence ID" value="ESK81769.1"/>
    <property type="molecule type" value="Genomic_DNA"/>
</dbReference>
<keyword evidence="2" id="KW-1185">Reference proteome</keyword>
<feature type="non-terminal residue" evidence="1">
    <location>
        <position position="1"/>
    </location>
</feature>
<comment type="caution">
    <text evidence="1">The sequence shown here is derived from an EMBL/GenBank/DDBJ whole genome shotgun (WGS) entry which is preliminary data.</text>
</comment>
<reference evidence="1 2" key="1">
    <citation type="journal article" date="2014" name="BMC Genomics">
        <title>Genome and secretome analysis of the hemibiotrophic fungal pathogen, Moniliophthora roreri, which causes frosty pod rot disease of cacao: mechanisms of the biotrophic and necrotrophic phases.</title>
        <authorList>
            <person name="Meinhardt L.W."/>
            <person name="Costa G.G.L."/>
            <person name="Thomazella D.P.T."/>
            <person name="Teixeira P.J.P.L."/>
            <person name="Carazzolle M.F."/>
            <person name="Schuster S.C."/>
            <person name="Carlson J.E."/>
            <person name="Guiltinan M.J."/>
            <person name="Mieczkowski P."/>
            <person name="Farmer A."/>
            <person name="Ramaraj T."/>
            <person name="Crozier J."/>
            <person name="Davis R.E."/>
            <person name="Shao J."/>
            <person name="Melnick R.L."/>
            <person name="Pereira G.A.G."/>
            <person name="Bailey B.A."/>
        </authorList>
    </citation>
    <scope>NUCLEOTIDE SEQUENCE [LARGE SCALE GENOMIC DNA]</scope>
    <source>
        <strain evidence="1 2">MCA 2997</strain>
    </source>
</reference>
<dbReference type="AlphaFoldDB" id="V2XQP1"/>
<organism evidence="1 2">
    <name type="scientific">Moniliophthora roreri (strain MCA 2997)</name>
    <name type="common">Cocoa frosty pod rot fungus</name>
    <name type="synonym">Crinipellis roreri</name>
    <dbReference type="NCBI Taxonomy" id="1381753"/>
    <lineage>
        <taxon>Eukaryota</taxon>
        <taxon>Fungi</taxon>
        <taxon>Dikarya</taxon>
        <taxon>Basidiomycota</taxon>
        <taxon>Agaricomycotina</taxon>
        <taxon>Agaricomycetes</taxon>
        <taxon>Agaricomycetidae</taxon>
        <taxon>Agaricales</taxon>
        <taxon>Marasmiineae</taxon>
        <taxon>Marasmiaceae</taxon>
        <taxon>Moniliophthora</taxon>
    </lineage>
</organism>
<gene>
    <name evidence="1" type="ORF">Moror_16725</name>
</gene>